<comment type="caution">
    <text evidence="2">The sequence shown here is derived from an EMBL/GenBank/DDBJ whole genome shotgun (WGS) entry which is preliminary data.</text>
</comment>
<evidence type="ECO:0000256" key="1">
    <source>
        <dbReference type="SAM" id="MobiDB-lite"/>
    </source>
</evidence>
<accession>A0ABD3I0Z5</accession>
<dbReference type="EMBL" id="JBJQOH010000002">
    <property type="protein sequence ID" value="KAL3696427.1"/>
    <property type="molecule type" value="Genomic_DNA"/>
</dbReference>
<protein>
    <submittedName>
        <fullName evidence="2">Uncharacterized protein</fullName>
    </submittedName>
</protein>
<gene>
    <name evidence="2" type="ORF">R1sor_010503</name>
</gene>
<evidence type="ECO:0000313" key="3">
    <source>
        <dbReference type="Proteomes" id="UP001633002"/>
    </source>
</evidence>
<evidence type="ECO:0000313" key="2">
    <source>
        <dbReference type="EMBL" id="KAL3696427.1"/>
    </source>
</evidence>
<organism evidence="2 3">
    <name type="scientific">Riccia sorocarpa</name>
    <dbReference type="NCBI Taxonomy" id="122646"/>
    <lineage>
        <taxon>Eukaryota</taxon>
        <taxon>Viridiplantae</taxon>
        <taxon>Streptophyta</taxon>
        <taxon>Embryophyta</taxon>
        <taxon>Marchantiophyta</taxon>
        <taxon>Marchantiopsida</taxon>
        <taxon>Marchantiidae</taxon>
        <taxon>Marchantiales</taxon>
        <taxon>Ricciaceae</taxon>
        <taxon>Riccia</taxon>
    </lineage>
</organism>
<reference evidence="2 3" key="1">
    <citation type="submission" date="2024-09" db="EMBL/GenBank/DDBJ databases">
        <title>Chromosome-scale assembly of Riccia sorocarpa.</title>
        <authorList>
            <person name="Paukszto L."/>
        </authorList>
    </citation>
    <scope>NUCLEOTIDE SEQUENCE [LARGE SCALE GENOMIC DNA]</scope>
    <source>
        <strain evidence="2">LP-2024</strain>
        <tissue evidence="2">Aerial parts of the thallus</tissue>
    </source>
</reference>
<name>A0ABD3I0Z5_9MARC</name>
<proteinExistence type="predicted"/>
<dbReference type="Proteomes" id="UP001633002">
    <property type="component" value="Unassembled WGS sequence"/>
</dbReference>
<dbReference type="AlphaFoldDB" id="A0ABD3I0Z5"/>
<feature type="region of interest" description="Disordered" evidence="1">
    <location>
        <begin position="1"/>
        <end position="50"/>
    </location>
</feature>
<sequence>MEDREEGLTFEEGKVEEEEEVGYQQKRRIHHRPGENRPPSEGEGTQGEGGHLFLDIVPCLSVGDDDDSNPVIDNVKMDVEQTAKKTPIKDVLGFLVHKLEDAILPDDYTHVGVTLALDFSKSPRLKQSGKWIDLNNVENLHKYHNLEG</sequence>
<keyword evidence="3" id="KW-1185">Reference proteome</keyword>
<feature type="compositionally biased region" description="Basic and acidic residues" evidence="1">
    <location>
        <begin position="1"/>
        <end position="13"/>
    </location>
</feature>